<organism evidence="1 2">
    <name type="scientific">Idiomarina aquatica</name>
    <dbReference type="NCBI Taxonomy" id="1327752"/>
    <lineage>
        <taxon>Bacteria</taxon>
        <taxon>Pseudomonadati</taxon>
        <taxon>Pseudomonadota</taxon>
        <taxon>Gammaproteobacteria</taxon>
        <taxon>Alteromonadales</taxon>
        <taxon>Idiomarinaceae</taxon>
        <taxon>Idiomarina</taxon>
    </lineage>
</organism>
<dbReference type="EMBL" id="PIPS01000001">
    <property type="protein sequence ID" value="RUO44771.1"/>
    <property type="molecule type" value="Genomic_DNA"/>
</dbReference>
<keyword evidence="2" id="KW-1185">Reference proteome</keyword>
<reference evidence="2" key="1">
    <citation type="journal article" date="2018" name="Front. Microbiol.">
        <title>Genome-Based Analysis Reveals the Taxonomy and Diversity of the Family Idiomarinaceae.</title>
        <authorList>
            <person name="Liu Y."/>
            <person name="Lai Q."/>
            <person name="Shao Z."/>
        </authorList>
    </citation>
    <scope>NUCLEOTIDE SEQUENCE [LARGE SCALE GENOMIC DNA]</scope>
    <source>
        <strain evidence="2">SN-14</strain>
    </source>
</reference>
<name>A0AA94EFY0_9GAMM</name>
<dbReference type="RefSeq" id="WP_105306084.1">
    <property type="nucleotide sequence ID" value="NZ_PIPS01000001.1"/>
</dbReference>
<evidence type="ECO:0000313" key="1">
    <source>
        <dbReference type="EMBL" id="RUO44771.1"/>
    </source>
</evidence>
<dbReference type="AlphaFoldDB" id="A0AA94EFY0"/>
<sequence length="150" mass="16841">MTDYPVIWPMGRKMSGFGERLWGLIKVPEPAAYQAFWFPRCRSIHTFGMKAPIDVLGLDQEQRIRQVERHVCPGQVRYFKGCDSVLELASFSPWPLQHWLGQQLIFNRQGVPEHAQFEATDPNYFAIAIAIAGAGLPVDRGRDAGAATGL</sequence>
<proteinExistence type="predicted"/>
<gene>
    <name evidence="1" type="ORF">CWE23_01665</name>
</gene>
<comment type="caution">
    <text evidence="1">The sequence shown here is derived from an EMBL/GenBank/DDBJ whole genome shotgun (WGS) entry which is preliminary data.</text>
</comment>
<evidence type="ECO:0000313" key="2">
    <source>
        <dbReference type="Proteomes" id="UP000286680"/>
    </source>
</evidence>
<accession>A0AA94EFY0</accession>
<protein>
    <recommendedName>
        <fullName evidence="3">DUF192 domain-containing protein</fullName>
    </recommendedName>
</protein>
<evidence type="ECO:0008006" key="3">
    <source>
        <dbReference type="Google" id="ProtNLM"/>
    </source>
</evidence>
<dbReference type="InterPro" id="IPR038695">
    <property type="entry name" value="Saro_0823-like_sf"/>
</dbReference>
<dbReference type="Gene3D" id="2.60.120.1140">
    <property type="entry name" value="Protein of unknown function DUF192"/>
    <property type="match status" value="1"/>
</dbReference>
<dbReference type="Proteomes" id="UP000286680">
    <property type="component" value="Unassembled WGS sequence"/>
</dbReference>